<accession>A0A645A4E6</accession>
<evidence type="ECO:0000313" key="8">
    <source>
        <dbReference type="EMBL" id="MPM47131.1"/>
    </source>
</evidence>
<dbReference type="GO" id="GO:0046872">
    <property type="term" value="F:metal ion binding"/>
    <property type="evidence" value="ECO:0007669"/>
    <property type="project" value="UniProtKB-KW"/>
</dbReference>
<proteinExistence type="inferred from homology"/>
<dbReference type="SUPFAM" id="SSF55486">
    <property type="entry name" value="Metalloproteases ('zincins'), catalytic domain"/>
    <property type="match status" value="1"/>
</dbReference>
<dbReference type="GO" id="GO:0004519">
    <property type="term" value="F:endonuclease activity"/>
    <property type="evidence" value="ECO:0007669"/>
    <property type="project" value="UniProtKB-KW"/>
</dbReference>
<sequence>MAKIHRIPVSADVPGGISKGNVALIRKTIRTALSLEGVTAPCEVDVLLTDDCGIRAINLEQRNVDSATDVLSFPMFEYSPGHPPTDDAGADPATGLTPLGDMVISMERVQAQALEYGHTANRELSYLVAHSTLHLLGYDHLDEGAQKARMRAREEAVLDALGHHR</sequence>
<keyword evidence="4" id="KW-0479">Metal-binding</keyword>
<gene>
    <name evidence="8" type="primary">ybeY_28</name>
    <name evidence="8" type="ORF">SDC9_93839</name>
</gene>
<keyword evidence="5" id="KW-0255">Endonuclease</keyword>
<organism evidence="8">
    <name type="scientific">bioreactor metagenome</name>
    <dbReference type="NCBI Taxonomy" id="1076179"/>
    <lineage>
        <taxon>unclassified sequences</taxon>
        <taxon>metagenomes</taxon>
        <taxon>ecological metagenomes</taxon>
    </lineage>
</organism>
<dbReference type="GO" id="GO:0004222">
    <property type="term" value="F:metalloendopeptidase activity"/>
    <property type="evidence" value="ECO:0007669"/>
    <property type="project" value="InterPro"/>
</dbReference>
<dbReference type="InterPro" id="IPR023091">
    <property type="entry name" value="MetalPrtase_cat_dom_sf_prd"/>
</dbReference>
<comment type="caution">
    <text evidence="8">The sequence shown here is derived from an EMBL/GenBank/DDBJ whole genome shotgun (WGS) entry which is preliminary data.</text>
</comment>
<evidence type="ECO:0000256" key="1">
    <source>
        <dbReference type="ARBA" id="ARBA00001947"/>
    </source>
</evidence>
<dbReference type="EC" id="3.1.-.-" evidence="8"/>
<evidence type="ECO:0000256" key="3">
    <source>
        <dbReference type="ARBA" id="ARBA00022722"/>
    </source>
</evidence>
<dbReference type="EMBL" id="VSSQ01011552">
    <property type="protein sequence ID" value="MPM47131.1"/>
    <property type="molecule type" value="Genomic_DNA"/>
</dbReference>
<keyword evidence="7" id="KW-0862">Zinc</keyword>
<evidence type="ECO:0000256" key="7">
    <source>
        <dbReference type="ARBA" id="ARBA00022833"/>
    </source>
</evidence>
<keyword evidence="3" id="KW-0540">Nuclease</keyword>
<evidence type="ECO:0000256" key="5">
    <source>
        <dbReference type="ARBA" id="ARBA00022759"/>
    </source>
</evidence>
<comment type="similarity">
    <text evidence="2">Belongs to the endoribonuclease YbeY family.</text>
</comment>
<dbReference type="InterPro" id="IPR020549">
    <property type="entry name" value="YbeY_CS"/>
</dbReference>
<dbReference type="PROSITE" id="PS01306">
    <property type="entry name" value="UPF0054"/>
    <property type="match status" value="1"/>
</dbReference>
<dbReference type="InterPro" id="IPR002036">
    <property type="entry name" value="YbeY"/>
</dbReference>
<keyword evidence="6 8" id="KW-0378">Hydrolase</keyword>
<evidence type="ECO:0000256" key="2">
    <source>
        <dbReference type="ARBA" id="ARBA00010875"/>
    </source>
</evidence>
<dbReference type="Pfam" id="PF02130">
    <property type="entry name" value="YbeY"/>
    <property type="match status" value="1"/>
</dbReference>
<evidence type="ECO:0000256" key="6">
    <source>
        <dbReference type="ARBA" id="ARBA00022801"/>
    </source>
</evidence>
<dbReference type="Gene3D" id="3.40.390.30">
    <property type="entry name" value="Metalloproteases ('zincins'), catalytic domain"/>
    <property type="match status" value="1"/>
</dbReference>
<dbReference type="HAMAP" id="MF_00009">
    <property type="entry name" value="Endoribonucl_YbeY"/>
    <property type="match status" value="1"/>
</dbReference>
<protein>
    <submittedName>
        <fullName evidence="8">Endoribonuclease YbeY</fullName>
        <ecNumber evidence="8">3.1.-.-</ecNumber>
    </submittedName>
</protein>
<evidence type="ECO:0000256" key="4">
    <source>
        <dbReference type="ARBA" id="ARBA00022723"/>
    </source>
</evidence>
<dbReference type="PANTHER" id="PTHR46986">
    <property type="entry name" value="ENDORIBONUCLEASE YBEY, CHLOROPLASTIC"/>
    <property type="match status" value="1"/>
</dbReference>
<comment type="cofactor">
    <cofactor evidence="1">
        <name>Zn(2+)</name>
        <dbReference type="ChEBI" id="CHEBI:29105"/>
    </cofactor>
</comment>
<dbReference type="GO" id="GO:0006364">
    <property type="term" value="P:rRNA processing"/>
    <property type="evidence" value="ECO:0007669"/>
    <property type="project" value="InterPro"/>
</dbReference>
<dbReference type="PANTHER" id="PTHR46986:SF1">
    <property type="entry name" value="ENDORIBONUCLEASE YBEY, CHLOROPLASTIC"/>
    <property type="match status" value="1"/>
</dbReference>
<dbReference type="NCBIfam" id="TIGR00043">
    <property type="entry name" value="rRNA maturation RNase YbeY"/>
    <property type="match status" value="1"/>
</dbReference>
<reference evidence="8" key="1">
    <citation type="submission" date="2019-08" db="EMBL/GenBank/DDBJ databases">
        <authorList>
            <person name="Kucharzyk K."/>
            <person name="Murdoch R.W."/>
            <person name="Higgins S."/>
            <person name="Loffler F."/>
        </authorList>
    </citation>
    <scope>NUCLEOTIDE SEQUENCE</scope>
</reference>
<name>A0A645A4E6_9ZZZZ</name>
<dbReference type="AlphaFoldDB" id="A0A645A4E6"/>